<dbReference type="InterPro" id="IPR036393">
    <property type="entry name" value="AceGlu_kinase-like_sf"/>
</dbReference>
<gene>
    <name evidence="3" type="ORF">S01H1_33503</name>
</gene>
<reference evidence="3" key="1">
    <citation type="journal article" date="2014" name="Front. Microbiol.">
        <title>High frequency of phylogenetically diverse reductive dehalogenase-homologous genes in deep subseafloor sedimentary metagenomes.</title>
        <authorList>
            <person name="Kawai M."/>
            <person name="Futagami T."/>
            <person name="Toyoda A."/>
            <person name="Takaki Y."/>
            <person name="Nishi S."/>
            <person name="Hori S."/>
            <person name="Arai W."/>
            <person name="Tsubouchi T."/>
            <person name="Morono Y."/>
            <person name="Uchiyama I."/>
            <person name="Ito T."/>
            <person name="Fujiyama A."/>
            <person name="Inagaki F."/>
            <person name="Takami H."/>
        </authorList>
    </citation>
    <scope>NUCLEOTIDE SEQUENCE</scope>
    <source>
        <strain evidence="3">Expedition CK06-06</strain>
    </source>
</reference>
<dbReference type="PANTHER" id="PTHR23342:SF0">
    <property type="entry name" value="N-ACETYLGLUTAMATE SYNTHASE, MITOCHONDRIAL"/>
    <property type="match status" value="1"/>
</dbReference>
<name>X0V0F8_9ZZZZ</name>
<keyword evidence="1" id="KW-0808">Transferase</keyword>
<dbReference type="InterPro" id="IPR001048">
    <property type="entry name" value="Asp/Glu/Uridylate_kinase"/>
</dbReference>
<accession>X0V0F8</accession>
<sequence>MKPLVVKIGGSTLGNRDTVLEDLAALQEQGVPLVVVHGGAQEVSSWLARLGMSTSFINGLRVTDAETLKVVTAILGGLVNKELVVAIQALKGKAIGISGSDGNLLRAKLKNSELGYTGEIVATDPTLLNILLQSGYMPVVAPISFGEVNGKLI</sequence>
<dbReference type="GO" id="GO:0003991">
    <property type="term" value="F:acetylglutamate kinase activity"/>
    <property type="evidence" value="ECO:0007669"/>
    <property type="project" value="TreeGrafter"/>
</dbReference>
<feature type="non-terminal residue" evidence="3">
    <location>
        <position position="153"/>
    </location>
</feature>
<feature type="domain" description="Aspartate/glutamate/uridylate kinase" evidence="2">
    <location>
        <begin position="3"/>
        <end position="149"/>
    </location>
</feature>
<protein>
    <recommendedName>
        <fullName evidence="2">Aspartate/glutamate/uridylate kinase domain-containing protein</fullName>
    </recommendedName>
</protein>
<organism evidence="3">
    <name type="scientific">marine sediment metagenome</name>
    <dbReference type="NCBI Taxonomy" id="412755"/>
    <lineage>
        <taxon>unclassified sequences</taxon>
        <taxon>metagenomes</taxon>
        <taxon>ecological metagenomes</taxon>
    </lineage>
</organism>
<evidence type="ECO:0000256" key="1">
    <source>
        <dbReference type="ARBA" id="ARBA00022679"/>
    </source>
</evidence>
<comment type="caution">
    <text evidence="3">The sequence shown here is derived from an EMBL/GenBank/DDBJ whole genome shotgun (WGS) entry which is preliminary data.</text>
</comment>
<dbReference type="PANTHER" id="PTHR23342">
    <property type="entry name" value="N-ACETYLGLUTAMATE SYNTHASE"/>
    <property type="match status" value="1"/>
</dbReference>
<dbReference type="AlphaFoldDB" id="X0V0F8"/>
<proteinExistence type="predicted"/>
<dbReference type="CDD" id="cd04238">
    <property type="entry name" value="AAK_NAGK-like"/>
    <property type="match status" value="1"/>
</dbReference>
<dbReference type="GO" id="GO:0006526">
    <property type="term" value="P:L-arginine biosynthetic process"/>
    <property type="evidence" value="ECO:0007669"/>
    <property type="project" value="TreeGrafter"/>
</dbReference>
<dbReference type="Gene3D" id="3.40.1160.10">
    <property type="entry name" value="Acetylglutamate kinase-like"/>
    <property type="match status" value="1"/>
</dbReference>
<dbReference type="EMBL" id="BARS01020806">
    <property type="protein sequence ID" value="GAG11560.1"/>
    <property type="molecule type" value="Genomic_DNA"/>
</dbReference>
<evidence type="ECO:0000259" key="2">
    <source>
        <dbReference type="Pfam" id="PF00696"/>
    </source>
</evidence>
<dbReference type="Pfam" id="PF00696">
    <property type="entry name" value="AA_kinase"/>
    <property type="match status" value="1"/>
</dbReference>
<dbReference type="SUPFAM" id="SSF53633">
    <property type="entry name" value="Carbamate kinase-like"/>
    <property type="match status" value="1"/>
</dbReference>
<evidence type="ECO:0000313" key="3">
    <source>
        <dbReference type="EMBL" id="GAG11560.1"/>
    </source>
</evidence>